<comment type="caution">
    <text evidence="1">The sequence shown here is derived from an EMBL/GenBank/DDBJ whole genome shotgun (WGS) entry which is preliminary data.</text>
</comment>
<sequence>MENVSDSVKSESIQSFQSTIRKSENALDQMAEKGANTALIRKRLKAFRIGLSMLKSTWYQEPHPYTQEELAEARHVLAGLLPSIKRIYAKSKEGSPQKTLLERRIKAFQLAVQAIDDFAKRQEEQAGR</sequence>
<gene>
    <name evidence="1" type="ORF">CLV97_12747</name>
</gene>
<dbReference type="RefSeq" id="WP_106346261.1">
    <property type="nucleotide sequence ID" value="NZ_PVNE01000027.1"/>
</dbReference>
<protein>
    <submittedName>
        <fullName evidence="1">Uncharacterized protein</fullName>
    </submittedName>
</protein>
<evidence type="ECO:0000313" key="2">
    <source>
        <dbReference type="Proteomes" id="UP000237797"/>
    </source>
</evidence>
<evidence type="ECO:0000313" key="1">
    <source>
        <dbReference type="EMBL" id="PRX39264.1"/>
    </source>
</evidence>
<accession>A0A2T0LBH8</accession>
<name>A0A2T0LBH8_9BACL</name>
<dbReference type="EMBL" id="PVNE01000027">
    <property type="protein sequence ID" value="PRX39264.1"/>
    <property type="molecule type" value="Genomic_DNA"/>
</dbReference>
<organism evidence="1 2">
    <name type="scientific">Planifilum fimeticola</name>
    <dbReference type="NCBI Taxonomy" id="201975"/>
    <lineage>
        <taxon>Bacteria</taxon>
        <taxon>Bacillati</taxon>
        <taxon>Bacillota</taxon>
        <taxon>Bacilli</taxon>
        <taxon>Bacillales</taxon>
        <taxon>Thermoactinomycetaceae</taxon>
        <taxon>Planifilum</taxon>
    </lineage>
</organism>
<keyword evidence="2" id="KW-1185">Reference proteome</keyword>
<dbReference type="AlphaFoldDB" id="A0A2T0LBH8"/>
<reference evidence="1 2" key="1">
    <citation type="submission" date="2018-03" db="EMBL/GenBank/DDBJ databases">
        <title>Genomic Encyclopedia of Archaeal and Bacterial Type Strains, Phase II (KMG-II): from individual species to whole genera.</title>
        <authorList>
            <person name="Goeker M."/>
        </authorList>
    </citation>
    <scope>NUCLEOTIDE SEQUENCE [LARGE SCALE GENOMIC DNA]</scope>
    <source>
        <strain evidence="1 2">DSM 44946</strain>
    </source>
</reference>
<proteinExistence type="predicted"/>
<dbReference type="OrthoDB" id="2313808at2"/>
<dbReference type="Proteomes" id="UP000237797">
    <property type="component" value="Unassembled WGS sequence"/>
</dbReference>